<dbReference type="PANTHER" id="PTHR33115:SF11">
    <property type="entry name" value="OS07G0654700 PROTEIN"/>
    <property type="match status" value="1"/>
</dbReference>
<sequence length="1004" mass="112713">MAKFRPEKNIKWPGSISMKTLGTFCHSVTRMVLRNRVVEALARVEAMAAQGTGGGEHLVLQMPAHSGEGQGKVVVAAPEKPLNCFVRSIAVIERVGNALGTLAFTWATVVLLGGYPTVLRPNDDFWFATIIVFLEAARMFSNKLDYRFFFHTRGALRPLGWNGLVIIVFLSDILNYLVLMMRKNFMFVPLGLKYLIIVSMLVLTAAVNKLLSSSALKLALAKTPLQRTTSLCVPLVAVLLLAPSVRSRRDHYSRYYSNKLTTEVTLRNTKAKWLGFHLLFLAVLLLTISRLRFQRIIELVDRALGSNRVFWHRLMLNLCMVAALVMTATVHDSPYYRNFMISYQVSAVVVVSFGNLQIPAATIRVVLSLLRLVQHDYGDGDPNNPANTNLAPSLNIFYVMVFGQGILYVIACILEIFSFIPRRSLIRRGGFRGQWAVESINFYYSYALEKCMERDVLAPKKTSLISFAMDSLNSGSPKMQLHGIRIMHSLLQREPTRTRLLSKLTTSTKTMATLINMLDWGSLEHTTVRLFVAGITAEIAKSLRVVTIPGTIQVVSALLDYGNQQRIENPLLSVIDNQEEKQDAVSETGSLLEKQDRSTSQKIIIGKQNTWVSRCWTRIHEFWSVPQEEPLTEHDLLPALGISILHNLSGCDQDNCVEIIKASGLIVKIIGFTNYCRSSTMYSDTQRKNLVKSSLKVLYRLISVEGEVGIKLRHNLSKHPFLLRNLADILGDSMSSQELRILVAGILRNLAIDVNTRKAIGRIKVIITRLMTIFVTLDGLSDMDADWLLRKVAGQALAMLAMDSVDNCLVMLRETRHAFIKELTTMIHIDRYRTVAGSLLRSMCLHARHELKESDLKELSYILREVLERIMVVDGAELDILIGLSLQICRAIPEDFSREIEDGCTKDRFVKRLVDALNASLEPSACCPGIRRVILEQAINMMEYDSHYTSCFNDHSMAEAVSVVEETAMDAENYNLFLGDVGLIEAGEPHSSIVTRAKQMLAIR</sequence>
<feature type="transmembrane region" description="Helical" evidence="1">
    <location>
        <begin position="314"/>
        <end position="331"/>
    </location>
</feature>
<evidence type="ECO:0000313" key="3">
    <source>
        <dbReference type="Proteomes" id="UP001497457"/>
    </source>
</evidence>
<feature type="transmembrane region" description="Helical" evidence="1">
    <location>
        <begin position="95"/>
        <end position="113"/>
    </location>
</feature>
<dbReference type="Proteomes" id="UP001497457">
    <property type="component" value="Chromosome 8b"/>
</dbReference>
<keyword evidence="1" id="KW-0812">Transmembrane</keyword>
<reference evidence="3" key="1">
    <citation type="submission" date="2024-06" db="EMBL/GenBank/DDBJ databases">
        <authorList>
            <person name="Ryan C."/>
        </authorList>
    </citation>
    <scope>NUCLEOTIDE SEQUENCE [LARGE SCALE GENOMIC DNA]</scope>
</reference>
<dbReference type="PANTHER" id="PTHR33115">
    <property type="entry name" value="ARM REPEAT SUPERFAMILY PROTEIN"/>
    <property type="match status" value="1"/>
</dbReference>
<keyword evidence="1" id="KW-0472">Membrane</keyword>
<dbReference type="AlphaFoldDB" id="A0ABC9G3P2"/>
<feature type="transmembrane region" description="Helical" evidence="1">
    <location>
        <begin position="396"/>
        <end position="420"/>
    </location>
</feature>
<dbReference type="SUPFAM" id="SSF48371">
    <property type="entry name" value="ARM repeat"/>
    <property type="match status" value="1"/>
</dbReference>
<protein>
    <recommendedName>
        <fullName evidence="4">BLE2 protein</fullName>
    </recommendedName>
</protein>
<feature type="transmembrane region" description="Helical" evidence="1">
    <location>
        <begin position="273"/>
        <end position="293"/>
    </location>
</feature>
<evidence type="ECO:0008006" key="4">
    <source>
        <dbReference type="Google" id="ProtNLM"/>
    </source>
</evidence>
<organism evidence="2 3">
    <name type="scientific">Urochloa decumbens</name>
    <dbReference type="NCBI Taxonomy" id="240449"/>
    <lineage>
        <taxon>Eukaryota</taxon>
        <taxon>Viridiplantae</taxon>
        <taxon>Streptophyta</taxon>
        <taxon>Embryophyta</taxon>
        <taxon>Tracheophyta</taxon>
        <taxon>Spermatophyta</taxon>
        <taxon>Magnoliopsida</taxon>
        <taxon>Liliopsida</taxon>
        <taxon>Poales</taxon>
        <taxon>Poaceae</taxon>
        <taxon>PACMAD clade</taxon>
        <taxon>Panicoideae</taxon>
        <taxon>Panicodae</taxon>
        <taxon>Paniceae</taxon>
        <taxon>Melinidinae</taxon>
        <taxon>Urochloa</taxon>
    </lineage>
</organism>
<keyword evidence="3" id="KW-1185">Reference proteome</keyword>
<reference evidence="2 3" key="2">
    <citation type="submission" date="2024-10" db="EMBL/GenBank/DDBJ databases">
        <authorList>
            <person name="Ryan C."/>
        </authorList>
    </citation>
    <scope>NUCLEOTIDE SEQUENCE [LARGE SCALE GENOMIC DNA]</scope>
</reference>
<dbReference type="Gene3D" id="1.25.10.10">
    <property type="entry name" value="Leucine-rich Repeat Variant"/>
    <property type="match status" value="1"/>
</dbReference>
<gene>
    <name evidence="2" type="ORF">URODEC1_LOCUS111766</name>
</gene>
<feature type="transmembrane region" description="Helical" evidence="1">
    <location>
        <begin position="185"/>
        <end position="207"/>
    </location>
</feature>
<evidence type="ECO:0000256" key="1">
    <source>
        <dbReference type="SAM" id="Phobius"/>
    </source>
</evidence>
<proteinExistence type="predicted"/>
<dbReference type="InterPro" id="IPR011989">
    <property type="entry name" value="ARM-like"/>
</dbReference>
<feature type="transmembrane region" description="Helical" evidence="1">
    <location>
        <begin position="161"/>
        <end position="179"/>
    </location>
</feature>
<name>A0ABC9G3P2_9POAL</name>
<keyword evidence="1" id="KW-1133">Transmembrane helix</keyword>
<dbReference type="InterPro" id="IPR016024">
    <property type="entry name" value="ARM-type_fold"/>
</dbReference>
<evidence type="ECO:0000313" key="2">
    <source>
        <dbReference type="EMBL" id="CAL5086727.1"/>
    </source>
</evidence>
<dbReference type="EMBL" id="OZ075118">
    <property type="protein sequence ID" value="CAL5086727.1"/>
    <property type="molecule type" value="Genomic_DNA"/>
</dbReference>
<accession>A0ABC9G3P2</accession>